<feature type="region of interest" description="Disordered" evidence="1">
    <location>
        <begin position="159"/>
        <end position="178"/>
    </location>
</feature>
<keyword evidence="3" id="KW-1185">Reference proteome</keyword>
<gene>
    <name evidence="2" type="ORF">DFR68_12459</name>
</gene>
<evidence type="ECO:0000313" key="3">
    <source>
        <dbReference type="Proteomes" id="UP000255355"/>
    </source>
</evidence>
<proteinExistence type="predicted"/>
<name>A0A370GHS7_9NOCA</name>
<dbReference type="OrthoDB" id="4555597at2"/>
<evidence type="ECO:0000313" key="2">
    <source>
        <dbReference type="EMBL" id="RDI42796.1"/>
    </source>
</evidence>
<feature type="compositionally biased region" description="Polar residues" evidence="1">
    <location>
        <begin position="159"/>
        <end position="171"/>
    </location>
</feature>
<dbReference type="Proteomes" id="UP000255355">
    <property type="component" value="Unassembled WGS sequence"/>
</dbReference>
<dbReference type="RefSeq" id="WP_068028073.1">
    <property type="nucleotide sequence ID" value="NZ_QQAZ01000024.1"/>
</dbReference>
<organism evidence="2 3">
    <name type="scientific">Nocardia mexicana</name>
    <dbReference type="NCBI Taxonomy" id="279262"/>
    <lineage>
        <taxon>Bacteria</taxon>
        <taxon>Bacillati</taxon>
        <taxon>Actinomycetota</taxon>
        <taxon>Actinomycetes</taxon>
        <taxon>Mycobacteriales</taxon>
        <taxon>Nocardiaceae</taxon>
        <taxon>Nocardia</taxon>
    </lineage>
</organism>
<protein>
    <submittedName>
        <fullName evidence="2">Uncharacterized protein</fullName>
    </submittedName>
</protein>
<dbReference type="AlphaFoldDB" id="A0A370GHS7"/>
<sequence>MTDALTRFELTELAATLQVPVERVEYLKVLQPQQLHALRTRITLRLFDDYAGLYRRPARFLRLAPKRVAAHYASVLLPPRILGRSVVTVFDGRAGVPLEKLTGVPAAVVADAAPFMDPRTVGRVAGTVPPTLRKMLGEVVDELIRRRDFTTIDRLITQLGAQPGTQDTHPTMSERGPS</sequence>
<dbReference type="EMBL" id="QQAZ01000024">
    <property type="protein sequence ID" value="RDI42796.1"/>
    <property type="molecule type" value="Genomic_DNA"/>
</dbReference>
<comment type="caution">
    <text evidence="2">The sequence shown here is derived from an EMBL/GenBank/DDBJ whole genome shotgun (WGS) entry which is preliminary data.</text>
</comment>
<reference evidence="2 3" key="1">
    <citation type="submission" date="2018-07" db="EMBL/GenBank/DDBJ databases">
        <title>Genomic Encyclopedia of Type Strains, Phase IV (KMG-IV): sequencing the most valuable type-strain genomes for metagenomic binning, comparative biology and taxonomic classification.</title>
        <authorList>
            <person name="Goeker M."/>
        </authorList>
    </citation>
    <scope>NUCLEOTIDE SEQUENCE [LARGE SCALE GENOMIC DNA]</scope>
    <source>
        <strain evidence="2 3">DSM 44952</strain>
    </source>
</reference>
<dbReference type="STRING" id="1210089.GCA_001613165_06322"/>
<accession>A0A370GHS7</accession>
<evidence type="ECO:0000256" key="1">
    <source>
        <dbReference type="SAM" id="MobiDB-lite"/>
    </source>
</evidence>